<sequence length="153" mass="17338">MSPALEYHLFPYSENIRRQFRLAYQIGYNQFSFLEETIHNRTKQLVPYQKFSVVVDYTQTWGNMNTILNFATFLNDFQRNRLSPDNQLTVRVAEGLSVSLSGSVSLINNQIALAKAEGSEDVILLGIGSYPPIFRITPKLALVILLVLPITPS</sequence>
<reference evidence="1 2" key="1">
    <citation type="submission" date="2018-04" db="EMBL/GenBank/DDBJ databases">
        <title>Adhaeribacter sp. HMF7616 genome sequencing and assembly.</title>
        <authorList>
            <person name="Kang H."/>
            <person name="Kang J."/>
            <person name="Cha I."/>
            <person name="Kim H."/>
            <person name="Joh K."/>
        </authorList>
    </citation>
    <scope>NUCLEOTIDE SEQUENCE [LARGE SCALE GENOMIC DNA]</scope>
    <source>
        <strain evidence="1 2">HMF7616</strain>
    </source>
</reference>
<accession>A0A369QIN9</accession>
<protein>
    <submittedName>
        <fullName evidence="1">Uncharacterized protein</fullName>
    </submittedName>
</protein>
<dbReference type="EMBL" id="QASA01000001">
    <property type="protein sequence ID" value="RDC62158.1"/>
    <property type="molecule type" value="Genomic_DNA"/>
</dbReference>
<comment type="caution">
    <text evidence="1">The sequence shown here is derived from an EMBL/GenBank/DDBJ whole genome shotgun (WGS) entry which is preliminary data.</text>
</comment>
<proteinExistence type="predicted"/>
<dbReference type="AlphaFoldDB" id="A0A369QIN9"/>
<dbReference type="Proteomes" id="UP000253919">
    <property type="component" value="Unassembled WGS sequence"/>
</dbReference>
<keyword evidence="2" id="KW-1185">Reference proteome</keyword>
<organism evidence="1 2">
    <name type="scientific">Adhaeribacter pallidiroseus</name>
    <dbReference type="NCBI Taxonomy" id="2072847"/>
    <lineage>
        <taxon>Bacteria</taxon>
        <taxon>Pseudomonadati</taxon>
        <taxon>Bacteroidota</taxon>
        <taxon>Cytophagia</taxon>
        <taxon>Cytophagales</taxon>
        <taxon>Hymenobacteraceae</taxon>
        <taxon>Adhaeribacter</taxon>
    </lineage>
</organism>
<evidence type="ECO:0000313" key="2">
    <source>
        <dbReference type="Proteomes" id="UP000253919"/>
    </source>
</evidence>
<evidence type="ECO:0000313" key="1">
    <source>
        <dbReference type="EMBL" id="RDC62158.1"/>
    </source>
</evidence>
<gene>
    <name evidence="1" type="ORF">AHMF7616_00749</name>
</gene>
<name>A0A369QIN9_9BACT</name>